<dbReference type="RefSeq" id="WP_382415904.1">
    <property type="nucleotide sequence ID" value="NZ_AP031500.1"/>
</dbReference>
<evidence type="ECO:0000256" key="1">
    <source>
        <dbReference type="SAM" id="Phobius"/>
    </source>
</evidence>
<protein>
    <submittedName>
        <fullName evidence="2">Uncharacterized protein</fullName>
    </submittedName>
</protein>
<feature type="transmembrane region" description="Helical" evidence="1">
    <location>
        <begin position="140"/>
        <end position="161"/>
    </location>
</feature>
<feature type="transmembrane region" description="Helical" evidence="1">
    <location>
        <begin position="6"/>
        <end position="22"/>
    </location>
</feature>
<comment type="caution">
    <text evidence="2">The sequence shown here is derived from an EMBL/GenBank/DDBJ whole genome shotgun (WGS) entry which is preliminary data.</text>
</comment>
<keyword evidence="1" id="KW-1133">Transmembrane helix</keyword>
<evidence type="ECO:0000313" key="2">
    <source>
        <dbReference type="EMBL" id="MFC3155277.1"/>
    </source>
</evidence>
<dbReference type="Proteomes" id="UP001595548">
    <property type="component" value="Unassembled WGS sequence"/>
</dbReference>
<organism evidence="2 3">
    <name type="scientific">Gilvimarinus japonicus</name>
    <dbReference type="NCBI Taxonomy" id="1796469"/>
    <lineage>
        <taxon>Bacteria</taxon>
        <taxon>Pseudomonadati</taxon>
        <taxon>Pseudomonadota</taxon>
        <taxon>Gammaproteobacteria</taxon>
        <taxon>Cellvibrionales</taxon>
        <taxon>Cellvibrionaceae</taxon>
        <taxon>Gilvimarinus</taxon>
    </lineage>
</organism>
<keyword evidence="3" id="KW-1185">Reference proteome</keyword>
<sequence>MFIKIITTVFCTICVAAIFALIKSRWLYIIAPKLYLYTPISDGQIVTLTVYNAGLLAEEDIAITLRPNCKYELIATSKSTITINGQTISINKLSRLETLEIVLLFEGSKFDHSDIESIESKSNKGKVVEKKEQASAPWQSIVGVIAIVLFLFFPFIFGTYVGSKTKTSAVEYITYKLDFFGTTKELANFKEKLKETHGLGGLKGGIEKKYIKIGVSEIVRRGDVLDVFIKIENKYKGPLIVDGYLETTAGDGPLGFSEHRVDTFGMPARGIDTVMLKAYLPEALPVKLIDIKFVFKNTEGDQLGTSQILEFK</sequence>
<accession>A0ABV7HV76</accession>
<proteinExistence type="predicted"/>
<keyword evidence="1" id="KW-0812">Transmembrane</keyword>
<keyword evidence="1" id="KW-0472">Membrane</keyword>
<evidence type="ECO:0000313" key="3">
    <source>
        <dbReference type="Proteomes" id="UP001595548"/>
    </source>
</evidence>
<gene>
    <name evidence="2" type="ORF">ACFOEB_08695</name>
</gene>
<name>A0ABV7HV76_9GAMM</name>
<dbReference type="EMBL" id="JBHRTL010000006">
    <property type="protein sequence ID" value="MFC3155277.1"/>
    <property type="molecule type" value="Genomic_DNA"/>
</dbReference>
<reference evidence="3" key="1">
    <citation type="journal article" date="2019" name="Int. J. Syst. Evol. Microbiol.">
        <title>The Global Catalogue of Microorganisms (GCM) 10K type strain sequencing project: providing services to taxonomists for standard genome sequencing and annotation.</title>
        <authorList>
            <consortium name="The Broad Institute Genomics Platform"/>
            <consortium name="The Broad Institute Genome Sequencing Center for Infectious Disease"/>
            <person name="Wu L."/>
            <person name="Ma J."/>
        </authorList>
    </citation>
    <scope>NUCLEOTIDE SEQUENCE [LARGE SCALE GENOMIC DNA]</scope>
    <source>
        <strain evidence="3">KCTC 52141</strain>
    </source>
</reference>